<evidence type="ECO:0000313" key="5">
    <source>
        <dbReference type="EMBL" id="MDT0262971.1"/>
    </source>
</evidence>
<evidence type="ECO:0000256" key="3">
    <source>
        <dbReference type="SAM" id="SignalP"/>
    </source>
</evidence>
<feature type="domain" description="CBM6" evidence="4">
    <location>
        <begin position="744"/>
        <end position="867"/>
    </location>
</feature>
<organism evidence="5 6">
    <name type="scientific">Jatrophihabitans lederbergiae</name>
    <dbReference type="NCBI Taxonomy" id="3075547"/>
    <lineage>
        <taxon>Bacteria</taxon>
        <taxon>Bacillati</taxon>
        <taxon>Actinomycetota</taxon>
        <taxon>Actinomycetes</taxon>
        <taxon>Jatrophihabitantales</taxon>
        <taxon>Jatrophihabitantaceae</taxon>
        <taxon>Jatrophihabitans</taxon>
    </lineage>
</organism>
<dbReference type="InterPro" id="IPR025092">
    <property type="entry name" value="Glyco_hydro_66"/>
</dbReference>
<dbReference type="PANTHER" id="PTHR43863:SF2">
    <property type="entry name" value="MALTASE-GLUCOAMYLASE"/>
    <property type="match status" value="1"/>
</dbReference>
<dbReference type="SUPFAM" id="SSF49785">
    <property type="entry name" value="Galactose-binding domain-like"/>
    <property type="match status" value="2"/>
</dbReference>
<keyword evidence="2 3" id="KW-0732">Signal</keyword>
<protein>
    <submittedName>
        <fullName evidence="5">Glycoside hydrolase family 66 protein</fullName>
    </submittedName>
</protein>
<accession>A0ABU2JE13</accession>
<evidence type="ECO:0000256" key="1">
    <source>
        <dbReference type="ARBA" id="ARBA00010837"/>
    </source>
</evidence>
<dbReference type="SUPFAM" id="SSF51445">
    <property type="entry name" value="(Trans)glycosidases"/>
    <property type="match status" value="1"/>
</dbReference>
<dbReference type="InterPro" id="IPR013780">
    <property type="entry name" value="Glyco_hydro_b"/>
</dbReference>
<dbReference type="InterPro" id="IPR013783">
    <property type="entry name" value="Ig-like_fold"/>
</dbReference>
<dbReference type="Proteomes" id="UP001183176">
    <property type="component" value="Unassembled WGS sequence"/>
</dbReference>
<dbReference type="CDD" id="cd14745">
    <property type="entry name" value="GH66"/>
    <property type="match status" value="1"/>
</dbReference>
<dbReference type="InterPro" id="IPR017853">
    <property type="entry name" value="GH"/>
</dbReference>
<dbReference type="Gene3D" id="3.20.20.80">
    <property type="entry name" value="Glycosidases"/>
    <property type="match status" value="1"/>
</dbReference>
<dbReference type="RefSeq" id="WP_311424118.1">
    <property type="nucleotide sequence ID" value="NZ_JAVREH010000025.1"/>
</dbReference>
<evidence type="ECO:0000259" key="4">
    <source>
        <dbReference type="PROSITE" id="PS51175"/>
    </source>
</evidence>
<evidence type="ECO:0000313" key="6">
    <source>
        <dbReference type="Proteomes" id="UP001183176"/>
    </source>
</evidence>
<comment type="similarity">
    <text evidence="1">Belongs to the glycosyl hydrolase 66 family.</text>
</comment>
<comment type="caution">
    <text evidence="5">The sequence shown here is derived from an EMBL/GenBank/DDBJ whole genome shotgun (WGS) entry which is preliminary data.</text>
</comment>
<gene>
    <name evidence="5" type="ORF">RM423_16370</name>
</gene>
<dbReference type="GO" id="GO:0016787">
    <property type="term" value="F:hydrolase activity"/>
    <property type="evidence" value="ECO:0007669"/>
    <property type="project" value="UniProtKB-KW"/>
</dbReference>
<reference evidence="6" key="1">
    <citation type="submission" date="2023-07" db="EMBL/GenBank/DDBJ databases">
        <title>30 novel species of actinomycetes from the DSMZ collection.</title>
        <authorList>
            <person name="Nouioui I."/>
        </authorList>
    </citation>
    <scope>NUCLEOTIDE SEQUENCE [LARGE SCALE GENOMIC DNA]</scope>
    <source>
        <strain evidence="6">DSM 44399</strain>
    </source>
</reference>
<dbReference type="EMBL" id="JAVREH010000025">
    <property type="protein sequence ID" value="MDT0262971.1"/>
    <property type="molecule type" value="Genomic_DNA"/>
</dbReference>
<dbReference type="Pfam" id="PF13199">
    <property type="entry name" value="Glyco_hydro_66"/>
    <property type="match status" value="1"/>
</dbReference>
<dbReference type="PANTHER" id="PTHR43863">
    <property type="entry name" value="HYDROLASE, PUTATIVE (AFU_ORTHOLOGUE AFUA_1G03140)-RELATED"/>
    <property type="match status" value="1"/>
</dbReference>
<feature type="domain" description="CBM6" evidence="4">
    <location>
        <begin position="414"/>
        <end position="541"/>
    </location>
</feature>
<dbReference type="SMART" id="SM00606">
    <property type="entry name" value="CBD_IV"/>
    <property type="match status" value="2"/>
</dbReference>
<dbReference type="CDD" id="cd04083">
    <property type="entry name" value="CBM35_Lmo2446-like"/>
    <property type="match status" value="2"/>
</dbReference>
<name>A0ABU2JE13_9ACTN</name>
<dbReference type="PROSITE" id="PS51175">
    <property type="entry name" value="CBM6"/>
    <property type="match status" value="2"/>
</dbReference>
<dbReference type="Gene3D" id="2.60.40.10">
    <property type="entry name" value="Immunoglobulins"/>
    <property type="match status" value="1"/>
</dbReference>
<feature type="signal peptide" evidence="3">
    <location>
        <begin position="1"/>
        <end position="32"/>
    </location>
</feature>
<dbReference type="Pfam" id="PF16990">
    <property type="entry name" value="CBM_35"/>
    <property type="match status" value="2"/>
</dbReference>
<dbReference type="InterPro" id="IPR006584">
    <property type="entry name" value="Cellulose-bd_IV"/>
</dbReference>
<evidence type="ECO:0000256" key="2">
    <source>
        <dbReference type="ARBA" id="ARBA00022729"/>
    </source>
</evidence>
<keyword evidence="5" id="KW-0378">Hydrolase</keyword>
<proteinExistence type="inferred from homology"/>
<keyword evidence="6" id="KW-1185">Reference proteome</keyword>
<dbReference type="Gene3D" id="2.60.40.1180">
    <property type="entry name" value="Golgi alpha-mannosidase II"/>
    <property type="match status" value="1"/>
</dbReference>
<feature type="chain" id="PRO_5046707306" evidence="3">
    <location>
        <begin position="33"/>
        <end position="869"/>
    </location>
</feature>
<dbReference type="InterPro" id="IPR005084">
    <property type="entry name" value="CBM6"/>
</dbReference>
<dbReference type="InterPro" id="IPR051816">
    <property type="entry name" value="Glycosyl_Hydrolase_31"/>
</dbReference>
<dbReference type="InterPro" id="IPR008979">
    <property type="entry name" value="Galactose-bd-like_sf"/>
</dbReference>
<dbReference type="Gene3D" id="2.60.120.260">
    <property type="entry name" value="Galactose-binding domain-like"/>
    <property type="match status" value="2"/>
</dbReference>
<sequence length="869" mass="91786">MRRRSVTPGWLVLGVVAATGAALLQVAPDAAAVGGTPVLTDAYVNQARYAPGAAATVSAVLHESTGAGSWSGNVAYTVTHLGATVSSGTVAATVAANGTSTVNWTMTPPSTDFTGYLVQITAGTSTTATAIDVSSDWTHFPRIGALTSYPSGTTAAAADADITVLERKYHINVVQFYDWMWRHENPVQRNADGTLPSTWTAWNGDVISPAAVKSYIAAAHNHTVAAMPYTMSYAALQNYQSISGVSPTWALNYASTGQPWAFQMKPNQPNTNLYIFNPANTSWQNYITAKYVDEVNTMGFDGVHLDQLGNWGAMTDTSGVPVDVPAGLASLVAATKTALNASAAGKVLGINAVDGYGGDNVASAKNTNYLYSELWDNHETYGLIKSYLDTQRQESNSIPSVIAAYPNTKDDSGPSYEAESAIKSSGLTVNSDHAGYTGTGFVANYGNSGDTVTFTINASEARRYSLVWRYANGAATDATRTVSVDGTAIGRVTMPTDGNWNNWHFDSDIVTPTLSAGSHTVSISVGSGDSGFLNLDNLVLGTLSDTSVQLENATIAASGASHIEMSQGDSMLSAPYFPDHDKQMSNALRSWMKDYYDFITGYENLLYGPDVHSVDSGTQFVQVSGQNISGDASGNTVWTNVKKTSTDDVIHLINLLGNNGTWRDAGKAAPPVQTNLPVKYYLGPDENPTAVRVASPDSDHGTSTSLTYTTGTDGTGRYISFTVPRLANWDMVYIDRGFTTPASNRYEAETAVKTGVTTGTDHAGYTGTGFVDNFATTNSGVSFTVNAATAGNYNLTFRYANGGSDATRIVAVDGNQVATPTLPAQGTWDSWTTYSAPVTLTAGLHTVVIWRGASQTGAINLDNLTLGAR</sequence>